<evidence type="ECO:0000256" key="1">
    <source>
        <dbReference type="ARBA" id="ARBA00023054"/>
    </source>
</evidence>
<dbReference type="OrthoDB" id="1911293at2759"/>
<reference evidence="4" key="1">
    <citation type="submission" date="2020-01" db="EMBL/GenBank/DDBJ databases">
        <authorList>
            <person name="Mishra B."/>
        </authorList>
    </citation>
    <scope>NUCLEOTIDE SEQUENCE [LARGE SCALE GENOMIC DNA]</scope>
</reference>
<dbReference type="Proteomes" id="UP000467841">
    <property type="component" value="Unassembled WGS sequence"/>
</dbReference>
<organism evidence="4 5">
    <name type="scientific">Microthlaspi erraticum</name>
    <dbReference type="NCBI Taxonomy" id="1685480"/>
    <lineage>
        <taxon>Eukaryota</taxon>
        <taxon>Viridiplantae</taxon>
        <taxon>Streptophyta</taxon>
        <taxon>Embryophyta</taxon>
        <taxon>Tracheophyta</taxon>
        <taxon>Spermatophyta</taxon>
        <taxon>Magnoliopsida</taxon>
        <taxon>eudicotyledons</taxon>
        <taxon>Gunneridae</taxon>
        <taxon>Pentapetalae</taxon>
        <taxon>rosids</taxon>
        <taxon>malvids</taxon>
        <taxon>Brassicales</taxon>
        <taxon>Brassicaceae</taxon>
        <taxon>Coluteocarpeae</taxon>
        <taxon>Microthlaspi</taxon>
    </lineage>
</organism>
<dbReference type="EMBL" id="CACVBM020001473">
    <property type="protein sequence ID" value="CAA7051274.1"/>
    <property type="molecule type" value="Genomic_DNA"/>
</dbReference>
<feature type="region of interest" description="Disordered" evidence="2">
    <location>
        <begin position="1"/>
        <end position="20"/>
    </location>
</feature>
<gene>
    <name evidence="4" type="ORF">MERR_LOCUS38509</name>
</gene>
<dbReference type="PANTHER" id="PTHR36001">
    <property type="entry name" value="CTAGE FAMILY PROTEIN-RELATED"/>
    <property type="match status" value="1"/>
</dbReference>
<dbReference type="PANTHER" id="PTHR36001:SF2">
    <property type="entry name" value="CTAGE FAMILY PROTEIN-RELATED"/>
    <property type="match status" value="1"/>
</dbReference>
<dbReference type="InterPro" id="IPR053327">
    <property type="entry name" value="KIP"/>
</dbReference>
<evidence type="ECO:0000256" key="2">
    <source>
        <dbReference type="SAM" id="MobiDB-lite"/>
    </source>
</evidence>
<feature type="domain" description="NAB" evidence="3">
    <location>
        <begin position="1"/>
        <end position="83"/>
    </location>
</feature>
<evidence type="ECO:0000313" key="4">
    <source>
        <dbReference type="EMBL" id="CAA7051274.1"/>
    </source>
</evidence>
<accession>A0A6D2KQH8</accession>
<keyword evidence="5" id="KW-1185">Reference proteome</keyword>
<evidence type="ECO:0000259" key="3">
    <source>
        <dbReference type="PROSITE" id="PS51774"/>
    </source>
</evidence>
<protein>
    <recommendedName>
        <fullName evidence="3">NAB domain-containing protein</fullName>
    </recommendedName>
</protein>
<proteinExistence type="predicted"/>
<dbReference type="AlphaFoldDB" id="A0A6D2KQH8"/>
<dbReference type="InterPro" id="IPR011684">
    <property type="entry name" value="NAB"/>
</dbReference>
<sequence length="310" mass="35017">MKSKGSMDVTHLPPPQLPSLSDLEARMQVLRVSAFEESQGDDTFAQRAEWFYQRRPLLLSLCLDLYNGYVTLLGRSHQTKPNQQLKPTAEEDEDCISEIDSGSEISSESTLSFQQTQDPAAVSEKLDDLVSQLVTANLDKEILQHELLHKEQQFCEASKTVVLLKKFVMLLEMEKEMAVQENASLGYKVTSLLEENRELATEALFMKNEAVGLARCVLKMRDDHFHKVCILQNRIYTLQATMNSEPVYDKVSAGCFGLDKYKTKKKKTEKKTEEKTGFKWLKKLNMFTKSSLNPSSAAAASSCCTLNLPN</sequence>
<evidence type="ECO:0000313" key="5">
    <source>
        <dbReference type="Proteomes" id="UP000467841"/>
    </source>
</evidence>
<dbReference type="GO" id="GO:0003779">
    <property type="term" value="F:actin binding"/>
    <property type="evidence" value="ECO:0007669"/>
    <property type="project" value="InterPro"/>
</dbReference>
<comment type="caution">
    <text evidence="4">The sequence shown here is derived from an EMBL/GenBank/DDBJ whole genome shotgun (WGS) entry which is preliminary data.</text>
</comment>
<dbReference type="PROSITE" id="PS51774">
    <property type="entry name" value="NAB"/>
    <property type="match status" value="1"/>
</dbReference>
<keyword evidence="1" id="KW-0175">Coiled coil</keyword>
<name>A0A6D2KQH8_9BRAS</name>